<dbReference type="RefSeq" id="WP_067981972.1">
    <property type="nucleotide sequence ID" value="NZ_JBBMRA010000002.1"/>
</dbReference>
<dbReference type="Pfam" id="PF10115">
    <property type="entry name" value="HlyU"/>
    <property type="match status" value="1"/>
</dbReference>
<protein>
    <submittedName>
        <fullName evidence="1">HlyU family transcriptional regulator</fullName>
    </submittedName>
</protein>
<evidence type="ECO:0000313" key="1">
    <source>
        <dbReference type="EMBL" id="MEM5535564.1"/>
    </source>
</evidence>
<gene>
    <name evidence="1" type="ORF">WNY58_04070</name>
</gene>
<organism evidence="1 2">
    <name type="scientific">Neptuniibacter pectenicola</name>
    <dbReference type="NCBI Taxonomy" id="1806669"/>
    <lineage>
        <taxon>Bacteria</taxon>
        <taxon>Pseudomonadati</taxon>
        <taxon>Pseudomonadota</taxon>
        <taxon>Gammaproteobacteria</taxon>
        <taxon>Oceanospirillales</taxon>
        <taxon>Oceanospirillaceae</taxon>
        <taxon>Neptuniibacter</taxon>
    </lineage>
</organism>
<proteinExistence type="predicted"/>
<accession>A0ABU9TQM7</accession>
<evidence type="ECO:0000313" key="2">
    <source>
        <dbReference type="Proteomes" id="UP001449225"/>
    </source>
</evidence>
<dbReference type="InterPro" id="IPR018772">
    <property type="entry name" value="Transcription_activator_HlyU"/>
</dbReference>
<dbReference type="Proteomes" id="UP001449225">
    <property type="component" value="Unassembled WGS sequence"/>
</dbReference>
<comment type="caution">
    <text evidence="1">The sequence shown here is derived from an EMBL/GenBank/DDBJ whole genome shotgun (WGS) entry which is preliminary data.</text>
</comment>
<dbReference type="EMBL" id="JBBMRA010000002">
    <property type="protein sequence ID" value="MEM5535564.1"/>
    <property type="molecule type" value="Genomic_DNA"/>
</dbReference>
<name>A0ABU9TQM7_9GAMM</name>
<keyword evidence="2" id="KW-1185">Reference proteome</keyword>
<sequence>MSLLGSIKSLFSPLPDGAIRYKGYTIAALPEEEFGRYRLHAVISKKNNHRSYTLIDRVADKQNCITLTHQKAKSLIDQKGDKIFAH</sequence>
<reference evidence="1 2" key="1">
    <citation type="submission" date="2024-03" db="EMBL/GenBank/DDBJ databases">
        <title>Community enrichment and isolation of bacterial strains for fucoidan degradation.</title>
        <authorList>
            <person name="Sichert A."/>
        </authorList>
    </citation>
    <scope>NUCLEOTIDE SEQUENCE [LARGE SCALE GENOMIC DNA]</scope>
    <source>
        <strain evidence="1 2">AS76</strain>
    </source>
</reference>